<dbReference type="Pfam" id="PF00293">
    <property type="entry name" value="NUDIX"/>
    <property type="match status" value="1"/>
</dbReference>
<dbReference type="AlphaFoldDB" id="A0A7W8EEP3"/>
<keyword evidence="3" id="KW-0479">Metal-binding</keyword>
<keyword evidence="10" id="KW-1185">Reference proteome</keyword>
<protein>
    <submittedName>
        <fullName evidence="9">8-oxo-dGTP pyrophosphatase MutT (NUDIX family)</fullName>
    </submittedName>
</protein>
<dbReference type="Proteomes" id="UP000568380">
    <property type="component" value="Unassembled WGS sequence"/>
</dbReference>
<name>A0A7W8EEP3_9ACTN</name>
<evidence type="ECO:0000313" key="9">
    <source>
        <dbReference type="EMBL" id="MBB5075627.1"/>
    </source>
</evidence>
<dbReference type="RefSeq" id="WP_397263083.1">
    <property type="nucleotide sequence ID" value="NZ_JBIUCD010000009.1"/>
</dbReference>
<keyword evidence="5" id="KW-0460">Magnesium</keyword>
<dbReference type="Gene3D" id="3.90.79.10">
    <property type="entry name" value="Nucleoside Triphosphate Pyrophosphohydrolase"/>
    <property type="match status" value="1"/>
</dbReference>
<keyword evidence="4" id="KW-0378">Hydrolase</keyword>
<dbReference type="InterPro" id="IPR045121">
    <property type="entry name" value="CoAse"/>
</dbReference>
<evidence type="ECO:0000259" key="8">
    <source>
        <dbReference type="PROSITE" id="PS51462"/>
    </source>
</evidence>
<dbReference type="PANTHER" id="PTHR12992">
    <property type="entry name" value="NUDIX HYDROLASE"/>
    <property type="match status" value="1"/>
</dbReference>
<dbReference type="SUPFAM" id="SSF55811">
    <property type="entry name" value="Nudix"/>
    <property type="match status" value="1"/>
</dbReference>
<gene>
    <name evidence="9" type="ORF">HNR40_001073</name>
</gene>
<reference evidence="9 10" key="1">
    <citation type="submission" date="2020-08" db="EMBL/GenBank/DDBJ databases">
        <title>Genomic Encyclopedia of Type Strains, Phase IV (KMG-IV): sequencing the most valuable type-strain genomes for metagenomic binning, comparative biology and taxonomic classification.</title>
        <authorList>
            <person name="Goeker M."/>
        </authorList>
    </citation>
    <scope>NUCLEOTIDE SEQUENCE [LARGE SCALE GENOMIC DNA]</scope>
    <source>
        <strain evidence="9 10">DSM 45385</strain>
    </source>
</reference>
<evidence type="ECO:0000256" key="7">
    <source>
        <dbReference type="SAM" id="MobiDB-lite"/>
    </source>
</evidence>
<organism evidence="9 10">
    <name type="scientific">Nonomuraea endophytica</name>
    <dbReference type="NCBI Taxonomy" id="714136"/>
    <lineage>
        <taxon>Bacteria</taxon>
        <taxon>Bacillati</taxon>
        <taxon>Actinomycetota</taxon>
        <taxon>Actinomycetes</taxon>
        <taxon>Streptosporangiales</taxon>
        <taxon>Streptosporangiaceae</taxon>
        <taxon>Nonomuraea</taxon>
    </lineage>
</organism>
<comment type="cofactor">
    <cofactor evidence="1">
        <name>Mn(2+)</name>
        <dbReference type="ChEBI" id="CHEBI:29035"/>
    </cofactor>
</comment>
<evidence type="ECO:0000256" key="6">
    <source>
        <dbReference type="ARBA" id="ARBA00023211"/>
    </source>
</evidence>
<comment type="caution">
    <text evidence="9">The sequence shown here is derived from an EMBL/GenBank/DDBJ whole genome shotgun (WGS) entry which is preliminary data.</text>
</comment>
<dbReference type="GO" id="GO:0046872">
    <property type="term" value="F:metal ion binding"/>
    <property type="evidence" value="ECO:0007669"/>
    <property type="project" value="UniProtKB-KW"/>
</dbReference>
<keyword evidence="6" id="KW-0464">Manganese</keyword>
<feature type="region of interest" description="Disordered" evidence="7">
    <location>
        <begin position="70"/>
        <end position="91"/>
    </location>
</feature>
<evidence type="ECO:0000256" key="1">
    <source>
        <dbReference type="ARBA" id="ARBA00001936"/>
    </source>
</evidence>
<evidence type="ECO:0000256" key="2">
    <source>
        <dbReference type="ARBA" id="ARBA00001946"/>
    </source>
</evidence>
<evidence type="ECO:0000256" key="3">
    <source>
        <dbReference type="ARBA" id="ARBA00022723"/>
    </source>
</evidence>
<evidence type="ECO:0000256" key="4">
    <source>
        <dbReference type="ARBA" id="ARBA00022801"/>
    </source>
</evidence>
<evidence type="ECO:0000256" key="5">
    <source>
        <dbReference type="ARBA" id="ARBA00022842"/>
    </source>
</evidence>
<sequence>MGSCEGSIALEVFVTQVPDWLDQLAAKAVQTPPPREMHPPANGAGRRAAVLMLFGEGPLGPDVLLIQRSSRGRRHAGQPAFPGGGVDPEDGGPVRAALREAEEETGLMPQGVTVVCTMPEVYIWRSDNRVTPVLGWWHAPSAVHAAAPDEVESVERVPVAELVDPGNRVTLRHPGGYAGPAFRVRGMLVWGFTASLLDGVLGMSGFARPWDPSVTEDLPPEAVKLARRG</sequence>
<dbReference type="GO" id="GO:0010945">
    <property type="term" value="F:coenzyme A diphosphatase activity"/>
    <property type="evidence" value="ECO:0007669"/>
    <property type="project" value="InterPro"/>
</dbReference>
<accession>A0A7W8EEP3</accession>
<dbReference type="CDD" id="cd03426">
    <property type="entry name" value="NUDIX_CoAse_Nudt7"/>
    <property type="match status" value="1"/>
</dbReference>
<dbReference type="InterPro" id="IPR015797">
    <property type="entry name" value="NUDIX_hydrolase-like_dom_sf"/>
</dbReference>
<comment type="cofactor">
    <cofactor evidence="2">
        <name>Mg(2+)</name>
        <dbReference type="ChEBI" id="CHEBI:18420"/>
    </cofactor>
</comment>
<dbReference type="InterPro" id="IPR000086">
    <property type="entry name" value="NUDIX_hydrolase_dom"/>
</dbReference>
<dbReference type="PROSITE" id="PS51462">
    <property type="entry name" value="NUDIX"/>
    <property type="match status" value="1"/>
</dbReference>
<dbReference type="EMBL" id="JACHIN010000001">
    <property type="protein sequence ID" value="MBB5075627.1"/>
    <property type="molecule type" value="Genomic_DNA"/>
</dbReference>
<feature type="domain" description="Nudix hydrolase" evidence="8">
    <location>
        <begin position="44"/>
        <end position="183"/>
    </location>
</feature>
<dbReference type="PANTHER" id="PTHR12992:SF11">
    <property type="entry name" value="MITOCHONDRIAL COENZYME A DIPHOSPHATASE NUDT8"/>
    <property type="match status" value="1"/>
</dbReference>
<evidence type="ECO:0000313" key="10">
    <source>
        <dbReference type="Proteomes" id="UP000568380"/>
    </source>
</evidence>
<proteinExistence type="predicted"/>